<evidence type="ECO:0000313" key="3">
    <source>
        <dbReference type="Proteomes" id="UP000315343"/>
    </source>
</evidence>
<sequence length="317" mass="35185">MNRNFKTSSITESAMITGILVILAYLSNFFSLVMFFYPTPAIILAKRKGLKYAALSLMASDILVSMLLGIQTGMIFLILYTPLAIALAYGVCKDEDANKTILYGSAAYMVSFVVLILLMNAVMGVNFVQQMTEMYDESINIMKEMVSNMPAGTNTAGTEQMIKTFDDMGKTMNFIITNVFPAILVVASVVTSYINYLVASKFAKRFSISIRQHEGLSYFSFPRTFMAAMAALLILSFVLNLFNINVSLIQVNLFMIVFAAMFFQGFAVLKFFLMRSSINKTLRTIILAMVLLMSGGFAQMLAIVGLVDLAIDLRKIK</sequence>
<dbReference type="RefSeq" id="WP_145078617.1">
    <property type="nucleotide sequence ID" value="NZ_DAMBUX010000007.1"/>
</dbReference>
<dbReference type="Pfam" id="PF09991">
    <property type="entry name" value="DUF2232"/>
    <property type="match status" value="1"/>
</dbReference>
<feature type="transmembrane region" description="Helical" evidence="1">
    <location>
        <begin position="248"/>
        <end position="273"/>
    </location>
</feature>
<gene>
    <name evidence="2" type="ORF">LY60_00155</name>
</gene>
<dbReference type="EMBL" id="VLKH01000001">
    <property type="protein sequence ID" value="TWH83545.1"/>
    <property type="molecule type" value="Genomic_DNA"/>
</dbReference>
<feature type="transmembrane region" description="Helical" evidence="1">
    <location>
        <begin position="101"/>
        <end position="125"/>
    </location>
</feature>
<dbReference type="InterPro" id="IPR018710">
    <property type="entry name" value="DUF2232"/>
</dbReference>
<dbReference type="Proteomes" id="UP000315343">
    <property type="component" value="Unassembled WGS sequence"/>
</dbReference>
<feature type="transmembrane region" description="Helical" evidence="1">
    <location>
        <begin position="220"/>
        <end position="242"/>
    </location>
</feature>
<keyword evidence="1" id="KW-0472">Membrane</keyword>
<feature type="transmembrane region" description="Helical" evidence="1">
    <location>
        <begin position="15"/>
        <end position="37"/>
    </location>
</feature>
<protein>
    <submittedName>
        <fullName evidence="2">Uncharacterized protein YybS (DUF2232 family)</fullName>
    </submittedName>
</protein>
<comment type="caution">
    <text evidence="2">The sequence shown here is derived from an EMBL/GenBank/DDBJ whole genome shotgun (WGS) entry which is preliminary data.</text>
</comment>
<feature type="transmembrane region" description="Helical" evidence="1">
    <location>
        <begin position="74"/>
        <end position="92"/>
    </location>
</feature>
<dbReference type="AlphaFoldDB" id="A0A562JKZ4"/>
<keyword evidence="3" id="KW-1185">Reference proteome</keyword>
<evidence type="ECO:0000313" key="2">
    <source>
        <dbReference type="EMBL" id="TWH83545.1"/>
    </source>
</evidence>
<evidence type="ECO:0000256" key="1">
    <source>
        <dbReference type="SAM" id="Phobius"/>
    </source>
</evidence>
<proteinExistence type="predicted"/>
<keyword evidence="1" id="KW-0812">Transmembrane</keyword>
<keyword evidence="1" id="KW-1133">Transmembrane helix</keyword>
<feature type="transmembrane region" description="Helical" evidence="1">
    <location>
        <begin position="175"/>
        <end position="199"/>
    </location>
</feature>
<dbReference type="PANTHER" id="PTHR41324">
    <property type="entry name" value="MEMBRANE PROTEIN-RELATED"/>
    <property type="match status" value="1"/>
</dbReference>
<dbReference type="PANTHER" id="PTHR41324:SF1">
    <property type="entry name" value="DUF2232 DOMAIN-CONTAINING PROTEIN"/>
    <property type="match status" value="1"/>
</dbReference>
<reference evidence="2 3" key="1">
    <citation type="submission" date="2019-07" db="EMBL/GenBank/DDBJ databases">
        <title>Genomic Encyclopedia of Type Strains, Phase I: the one thousand microbial genomes (KMG-I) project.</title>
        <authorList>
            <person name="Kyrpides N."/>
        </authorList>
    </citation>
    <scope>NUCLEOTIDE SEQUENCE [LARGE SCALE GENOMIC DNA]</scope>
    <source>
        <strain evidence="2 3">DSM 13558</strain>
    </source>
</reference>
<name>A0A562JKZ4_9FIRM</name>
<accession>A0A562JKZ4</accession>
<organism evidence="2 3">
    <name type="scientific">Sedimentibacter saalensis</name>
    <dbReference type="NCBI Taxonomy" id="130788"/>
    <lineage>
        <taxon>Bacteria</taxon>
        <taxon>Bacillati</taxon>
        <taxon>Bacillota</taxon>
        <taxon>Tissierellia</taxon>
        <taxon>Sedimentibacter</taxon>
    </lineage>
</organism>
<feature type="transmembrane region" description="Helical" evidence="1">
    <location>
        <begin position="285"/>
        <end position="307"/>
    </location>
</feature>